<feature type="transmembrane region" description="Helical" evidence="3">
    <location>
        <begin position="316"/>
        <end position="337"/>
    </location>
</feature>
<proteinExistence type="inferred from homology"/>
<dbReference type="RefSeq" id="XP_012184753.1">
    <property type="nucleotide sequence ID" value="XM_012329363.1"/>
</dbReference>
<dbReference type="HOGENOM" id="CLU_001265_1_2_1"/>
<keyword evidence="3" id="KW-0472">Membrane</keyword>
<dbReference type="PANTHER" id="PTHR11360">
    <property type="entry name" value="MONOCARBOXYLATE TRANSPORTER"/>
    <property type="match status" value="1"/>
</dbReference>
<dbReference type="InterPro" id="IPR011701">
    <property type="entry name" value="MFS"/>
</dbReference>
<feature type="transmembrane region" description="Helical" evidence="3">
    <location>
        <begin position="219"/>
        <end position="241"/>
    </location>
</feature>
<feature type="transmembrane region" description="Helical" evidence="3">
    <location>
        <begin position="372"/>
        <end position="394"/>
    </location>
</feature>
<dbReference type="Pfam" id="PF07690">
    <property type="entry name" value="MFS_1"/>
    <property type="match status" value="1"/>
</dbReference>
<name>J4GVG1_9APHY</name>
<accession>J4GVG1</accession>
<keyword evidence="5" id="KW-1185">Reference proteome</keyword>
<dbReference type="Gene3D" id="1.20.1250.20">
    <property type="entry name" value="MFS general substrate transporter like domains"/>
    <property type="match status" value="2"/>
</dbReference>
<dbReference type="Proteomes" id="UP000006352">
    <property type="component" value="Unassembled WGS sequence"/>
</dbReference>
<dbReference type="GO" id="GO:0022857">
    <property type="term" value="F:transmembrane transporter activity"/>
    <property type="evidence" value="ECO:0007669"/>
    <property type="project" value="InterPro"/>
</dbReference>
<dbReference type="GO" id="GO:0016020">
    <property type="term" value="C:membrane"/>
    <property type="evidence" value="ECO:0007669"/>
    <property type="project" value="UniProtKB-SubCell"/>
</dbReference>
<dbReference type="SUPFAM" id="SSF103473">
    <property type="entry name" value="MFS general substrate transporter"/>
    <property type="match status" value="1"/>
</dbReference>
<dbReference type="EMBL" id="HE797192">
    <property type="protein sequence ID" value="CCM05470.1"/>
    <property type="molecule type" value="Genomic_DNA"/>
</dbReference>
<feature type="transmembrane region" description="Helical" evidence="3">
    <location>
        <begin position="133"/>
        <end position="152"/>
    </location>
</feature>
<dbReference type="GeneID" id="24100381"/>
<dbReference type="AlphaFoldDB" id="J4GVG1"/>
<protein>
    <recommendedName>
        <fullName evidence="6">Major facilitator superfamily (MFS) profile domain-containing protein</fullName>
    </recommendedName>
</protein>
<organism evidence="4 5">
    <name type="scientific">Fibroporia radiculosa</name>
    <dbReference type="NCBI Taxonomy" id="599839"/>
    <lineage>
        <taxon>Eukaryota</taxon>
        <taxon>Fungi</taxon>
        <taxon>Dikarya</taxon>
        <taxon>Basidiomycota</taxon>
        <taxon>Agaricomycotina</taxon>
        <taxon>Agaricomycetes</taxon>
        <taxon>Polyporales</taxon>
        <taxon>Fibroporiaceae</taxon>
        <taxon>Fibroporia</taxon>
    </lineage>
</organism>
<feature type="transmembrane region" description="Helical" evidence="3">
    <location>
        <begin position="60"/>
        <end position="84"/>
    </location>
</feature>
<dbReference type="InterPro" id="IPR050327">
    <property type="entry name" value="Proton-linked_MCT"/>
</dbReference>
<evidence type="ECO:0000256" key="2">
    <source>
        <dbReference type="ARBA" id="ARBA00006727"/>
    </source>
</evidence>
<feature type="transmembrane region" description="Helical" evidence="3">
    <location>
        <begin position="189"/>
        <end position="213"/>
    </location>
</feature>
<gene>
    <name evidence="4" type="ORF">FIBRA_07691</name>
</gene>
<evidence type="ECO:0000256" key="1">
    <source>
        <dbReference type="ARBA" id="ARBA00004141"/>
    </source>
</evidence>
<reference evidence="4 5" key="1">
    <citation type="journal article" date="2012" name="Appl. Environ. Microbiol.">
        <title>Short-read sequencing for genomic analysis of the brown rot fungus Fibroporia radiculosa.</title>
        <authorList>
            <person name="Tang J.D."/>
            <person name="Perkins A.D."/>
            <person name="Sonstegard T.S."/>
            <person name="Schroeder S.G."/>
            <person name="Burgess S.C."/>
            <person name="Diehl S.V."/>
        </authorList>
    </citation>
    <scope>NUCLEOTIDE SEQUENCE [LARGE SCALE GENOMIC DNA]</scope>
    <source>
        <strain evidence="4 5">TFFH 294</strain>
    </source>
</reference>
<keyword evidence="3" id="KW-1133">Transmembrane helix</keyword>
<feature type="transmembrane region" description="Helical" evidence="3">
    <location>
        <begin position="104"/>
        <end position="126"/>
    </location>
</feature>
<feature type="transmembrane region" description="Helical" evidence="3">
    <location>
        <begin position="262"/>
        <end position="280"/>
    </location>
</feature>
<dbReference type="OrthoDB" id="2213137at2759"/>
<dbReference type="PANTHER" id="PTHR11360:SF315">
    <property type="entry name" value="TRANSPORTER MCH2-RELATED"/>
    <property type="match status" value="1"/>
</dbReference>
<evidence type="ECO:0008006" key="6">
    <source>
        <dbReference type="Google" id="ProtNLM"/>
    </source>
</evidence>
<dbReference type="InterPro" id="IPR036259">
    <property type="entry name" value="MFS_trans_sf"/>
</dbReference>
<dbReference type="InParanoid" id="J4GVG1"/>
<dbReference type="STRING" id="599839.J4GVG1"/>
<keyword evidence="3" id="KW-0812">Transmembrane</keyword>
<comment type="similarity">
    <text evidence="2">Belongs to the major facilitator superfamily. Monocarboxylate porter (TC 2.A.1.13) family.</text>
</comment>
<evidence type="ECO:0000313" key="5">
    <source>
        <dbReference type="Proteomes" id="UP000006352"/>
    </source>
</evidence>
<comment type="subcellular location">
    <subcellularLocation>
        <location evidence="1">Membrane</location>
        <topology evidence="1">Multi-pass membrane protein</topology>
    </subcellularLocation>
</comment>
<sequence>MATQDVSTGNAVREAHDYLEKTPLDSDRAVFSEDALHSSRVSTRGGDLDLNQPPDGGLHAWMSIVAVWLLSFITFGIGSVWGIFQDAYVRDPSSSFRDTSVFKLGFVGGCATGFAFIAGPFSNILVSKFGIHTPILIGVIFTAVSFELASISKRYWELLLSQGILLGASLAFIPSASLPSQWFYNKRSLATAIGSSGSGIGAVILSPVVQAIINHSSIAWALRFLGFLSFVFGLGGVVMIRQRLVAKKKVQYKVFDFSILKVPGYPLYLAYAFLQFFGYVTPLFFIPSYCTTIGLTASQASGVLSIATASNAIGRVVAGIIGDIAGSINVLICFNALSGFMCIFVWFFARSFGDMIAFGILWGFFCGGMEKLGSAVAIQFLMNVIPPIFAVPIGSRIIASTASSSRFAENPRAAYRYLIIWCFLASIVASILLIPVRMGFSKRILAKV</sequence>
<evidence type="ECO:0000256" key="3">
    <source>
        <dbReference type="SAM" id="Phobius"/>
    </source>
</evidence>
<evidence type="ECO:0000313" key="4">
    <source>
        <dbReference type="EMBL" id="CCM05470.1"/>
    </source>
</evidence>
<feature type="transmembrane region" description="Helical" evidence="3">
    <location>
        <begin position="343"/>
        <end position="365"/>
    </location>
</feature>
<feature type="transmembrane region" description="Helical" evidence="3">
    <location>
        <begin position="158"/>
        <end position="177"/>
    </location>
</feature>
<feature type="transmembrane region" description="Helical" evidence="3">
    <location>
        <begin position="414"/>
        <end position="434"/>
    </location>
</feature>